<organism evidence="2 3">
    <name type="scientific">Cellulophaga tyrosinoxydans</name>
    <dbReference type="NCBI Taxonomy" id="504486"/>
    <lineage>
        <taxon>Bacteria</taxon>
        <taxon>Pseudomonadati</taxon>
        <taxon>Bacteroidota</taxon>
        <taxon>Flavobacteriia</taxon>
        <taxon>Flavobacteriales</taxon>
        <taxon>Flavobacteriaceae</taxon>
        <taxon>Cellulophaga</taxon>
    </lineage>
</organism>
<dbReference type="CDD" id="cd04847">
    <property type="entry name" value="Peptidases_S8_Subtilisin_like_2"/>
    <property type="match status" value="1"/>
</dbReference>
<protein>
    <submittedName>
        <fullName evidence="2">Subtilase family protein</fullName>
    </submittedName>
</protein>
<evidence type="ECO:0000313" key="2">
    <source>
        <dbReference type="EMBL" id="SMC41607.1"/>
    </source>
</evidence>
<dbReference type="Pfam" id="PF00082">
    <property type="entry name" value="Peptidase_S8"/>
    <property type="match status" value="1"/>
</dbReference>
<gene>
    <name evidence="2" type="ORF">SAMN05660703_1003</name>
</gene>
<dbReference type="AlphaFoldDB" id="A0A1W1YZF2"/>
<dbReference type="SUPFAM" id="SSF52743">
    <property type="entry name" value="Subtilisin-like"/>
    <property type="match status" value="1"/>
</dbReference>
<evidence type="ECO:0000313" key="3">
    <source>
        <dbReference type="Proteomes" id="UP000192360"/>
    </source>
</evidence>
<dbReference type="GO" id="GO:0006508">
    <property type="term" value="P:proteolysis"/>
    <property type="evidence" value="ECO:0007669"/>
    <property type="project" value="InterPro"/>
</dbReference>
<dbReference type="RefSeq" id="WP_084060284.1">
    <property type="nucleotide sequence ID" value="NZ_FWXO01000001.1"/>
</dbReference>
<dbReference type="GO" id="GO:0004252">
    <property type="term" value="F:serine-type endopeptidase activity"/>
    <property type="evidence" value="ECO:0007669"/>
    <property type="project" value="InterPro"/>
</dbReference>
<name>A0A1W1YZF2_9FLAO</name>
<dbReference type="InterPro" id="IPR000209">
    <property type="entry name" value="Peptidase_S8/S53_dom"/>
</dbReference>
<dbReference type="InterPro" id="IPR034074">
    <property type="entry name" value="Y4bN_pept_dom"/>
</dbReference>
<evidence type="ECO:0000259" key="1">
    <source>
        <dbReference type="Pfam" id="PF00082"/>
    </source>
</evidence>
<reference evidence="2 3" key="1">
    <citation type="submission" date="2017-04" db="EMBL/GenBank/DDBJ databases">
        <authorList>
            <person name="Afonso C.L."/>
            <person name="Miller P.J."/>
            <person name="Scott M.A."/>
            <person name="Spackman E."/>
            <person name="Goraichik I."/>
            <person name="Dimitrov K.M."/>
            <person name="Suarez D.L."/>
            <person name="Swayne D.E."/>
        </authorList>
    </citation>
    <scope>NUCLEOTIDE SEQUENCE [LARGE SCALE GENOMIC DNA]</scope>
    <source>
        <strain evidence="2 3">DSM 21164</strain>
    </source>
</reference>
<sequence>MAEDFKPHLFLKNVHTALPFTTISSGGTKKELPVRNRIQHGHLLLGQLENIWEKYNKEKYQRQRKALPTKEGEYITVKGVENYDLNIDTLNSKISIGAELLNVKYDSITKSQQATIYIQEKDRKKLNSALSSYISKNRKDNGKPVNEPLVSKIDDFSKATFENLWTDSLDFVPKTNQIWVELWIKEGRQNFEKIQNSLKKTCDVYSIKVSDSILYFPERTIIYIKANIKQLEELVNSFDYIAEFRKPEELNEFWQNQGPTEQSSWITDLLSKIKFKKTNNFITILDTGVNNGHELLKPILLDENRLTADINWGVDDKADSRYIGHGTQMAGIAIYGDLKEKLQAPNSIEINTQLESVKIIPRTGINRNKDIPFITKNAVNIAITSNPLLHRIYCLAITGTNKFEFGKPTTWSATIDEIVNGQDELDKKLFLISAGNVRHEDDFEKYPENNLNCQVESPAQSWNSITVGAFTEKILPNHKTLALKGELSPFSRTSNGWGDNWPIKPEILFEGGNMKKLSNGQVDGDNELGLLTTSHDVLRNNFAIIDATSSATALCAYFMAALRNQYPIAWEETLRGLLIHSASWTEAMKKQLKFDRKQQSIVQMLRTYGYGVPNLEKALRCKNNYLTFISEETIQPYIKVPGKSARTNNAHYYEFPWPKEALENLGEKSVTLRVTLSYFIEPNPGEKGYSTKYSYQSAALKFSLIRPGESSENFIARTNRINKDNLRKELGLVKGEKIPAIELNTNTGNERWTLGADNTFKGSIHSNFWEGNAVEIASCNFLAVYPQATGWWKNLKSKKKFNQKLRYSLIVSIETPENSTDIYTVIAQKVKIENLVKV</sequence>
<accession>A0A1W1YZF2</accession>
<dbReference type="Proteomes" id="UP000192360">
    <property type="component" value="Unassembled WGS sequence"/>
</dbReference>
<dbReference type="InterPro" id="IPR036852">
    <property type="entry name" value="Peptidase_S8/S53_dom_sf"/>
</dbReference>
<feature type="domain" description="Peptidase S8/S53" evidence="1">
    <location>
        <begin position="280"/>
        <end position="611"/>
    </location>
</feature>
<dbReference type="Gene3D" id="3.40.50.200">
    <property type="entry name" value="Peptidase S8/S53 domain"/>
    <property type="match status" value="1"/>
</dbReference>
<dbReference type="EMBL" id="FWXO01000001">
    <property type="protein sequence ID" value="SMC41607.1"/>
    <property type="molecule type" value="Genomic_DNA"/>
</dbReference>
<dbReference type="OrthoDB" id="1100338at2"/>
<dbReference type="STRING" id="504486.SAMN05660703_1003"/>
<proteinExistence type="predicted"/>
<keyword evidence="3" id="KW-1185">Reference proteome</keyword>